<name>A0A916K8T8_9BACL</name>
<comment type="subcellular location">
    <subcellularLocation>
        <location evidence="1">Cell envelope</location>
    </subcellularLocation>
</comment>
<dbReference type="PROSITE" id="PS51257">
    <property type="entry name" value="PROKAR_LIPOPROTEIN"/>
    <property type="match status" value="1"/>
</dbReference>
<dbReference type="AlphaFoldDB" id="A0A916K8T8"/>
<gene>
    <name evidence="6" type="ORF">PAESOLCIP111_05122</name>
</gene>
<dbReference type="InterPro" id="IPR050490">
    <property type="entry name" value="Bact_solute-bd_prot1"/>
</dbReference>
<dbReference type="InterPro" id="IPR006059">
    <property type="entry name" value="SBP"/>
</dbReference>
<accession>A0A916K8T8</accession>
<dbReference type="EMBL" id="CAJVAS010000034">
    <property type="protein sequence ID" value="CAG7646242.1"/>
    <property type="molecule type" value="Genomic_DNA"/>
</dbReference>
<evidence type="ECO:0008006" key="8">
    <source>
        <dbReference type="Google" id="ProtNLM"/>
    </source>
</evidence>
<evidence type="ECO:0000256" key="5">
    <source>
        <dbReference type="SAM" id="SignalP"/>
    </source>
</evidence>
<evidence type="ECO:0000256" key="4">
    <source>
        <dbReference type="ARBA" id="ARBA00022729"/>
    </source>
</evidence>
<dbReference type="Pfam" id="PF01547">
    <property type="entry name" value="SBP_bac_1"/>
    <property type="match status" value="1"/>
</dbReference>
<organism evidence="6 7">
    <name type="scientific">Paenibacillus solanacearum</name>
    <dbReference type="NCBI Taxonomy" id="2048548"/>
    <lineage>
        <taxon>Bacteria</taxon>
        <taxon>Bacillati</taxon>
        <taxon>Bacillota</taxon>
        <taxon>Bacilli</taxon>
        <taxon>Bacillales</taxon>
        <taxon>Paenibacillaceae</taxon>
        <taxon>Paenibacillus</taxon>
    </lineage>
</organism>
<sequence>MKRWLTLGLAALAGISLVTGCNNKTLDTGTASEKHDPVTLRLGMFAGKLSDEEFNQYIVEPVKKKYPWITIERELFEKGRSLAQLVASGETPDIVWHNNIGSSLGDYIELGLATPLTELIQKYKFDLNRIEPESLDAVKAATRRDDLIGLPYTRHFSVMFYNKDLFDRFGVPYPTDNMTWDQAYELSKKVTKLENGIQYRGLEPNVPERPSSQLSLPYVDSKTLKSQLQTDQWKKVMEFLTKVHKIPGNERIAYHTVADKLFLEGKLAMEPTINILYEANFKDFPDLKWDWVSYPTWPEASGLGMRIDAHVLTLTSTSKHKEDGFLVLSTILSDEVQMNLSRQGRIPILKDQKIRDSFGADLAYLKGKNIQAVFKTKPAKSFVPTRYDSLGMAAIKTALDDVIKKGKDINTVLREADEKVNKQIQEAQVGK</sequence>
<evidence type="ECO:0000313" key="7">
    <source>
        <dbReference type="Proteomes" id="UP000693672"/>
    </source>
</evidence>
<reference evidence="6" key="1">
    <citation type="submission" date="2021-06" db="EMBL/GenBank/DDBJ databases">
        <authorList>
            <person name="Criscuolo A."/>
        </authorList>
    </citation>
    <scope>NUCLEOTIDE SEQUENCE</scope>
    <source>
        <strain evidence="6">CIP111600</strain>
    </source>
</reference>
<dbReference type="Proteomes" id="UP000693672">
    <property type="component" value="Unassembled WGS sequence"/>
</dbReference>
<dbReference type="PANTHER" id="PTHR43649">
    <property type="entry name" value="ARABINOSE-BINDING PROTEIN-RELATED"/>
    <property type="match status" value="1"/>
</dbReference>
<protein>
    <recommendedName>
        <fullName evidence="8">Extracellular solute-binding protein</fullName>
    </recommendedName>
</protein>
<evidence type="ECO:0000256" key="2">
    <source>
        <dbReference type="ARBA" id="ARBA00008520"/>
    </source>
</evidence>
<dbReference type="RefSeq" id="WP_218094840.1">
    <property type="nucleotide sequence ID" value="NZ_CAJVAS010000034.1"/>
</dbReference>
<keyword evidence="3" id="KW-0813">Transport</keyword>
<keyword evidence="7" id="KW-1185">Reference proteome</keyword>
<comment type="caution">
    <text evidence="6">The sequence shown here is derived from an EMBL/GenBank/DDBJ whole genome shotgun (WGS) entry which is preliminary data.</text>
</comment>
<feature type="signal peptide" evidence="5">
    <location>
        <begin position="1"/>
        <end position="20"/>
    </location>
</feature>
<evidence type="ECO:0000256" key="1">
    <source>
        <dbReference type="ARBA" id="ARBA00004196"/>
    </source>
</evidence>
<dbReference type="PANTHER" id="PTHR43649:SF31">
    <property type="entry name" value="SN-GLYCEROL-3-PHOSPHATE-BINDING PERIPLASMIC PROTEIN UGPB"/>
    <property type="match status" value="1"/>
</dbReference>
<proteinExistence type="inferred from homology"/>
<comment type="similarity">
    <text evidence="2">Belongs to the bacterial solute-binding protein 1 family.</text>
</comment>
<dbReference type="GO" id="GO:0030313">
    <property type="term" value="C:cell envelope"/>
    <property type="evidence" value="ECO:0007669"/>
    <property type="project" value="UniProtKB-SubCell"/>
</dbReference>
<feature type="chain" id="PRO_5039510484" description="Extracellular solute-binding protein" evidence="5">
    <location>
        <begin position="21"/>
        <end position="431"/>
    </location>
</feature>
<keyword evidence="4 5" id="KW-0732">Signal</keyword>
<evidence type="ECO:0000256" key="3">
    <source>
        <dbReference type="ARBA" id="ARBA00022448"/>
    </source>
</evidence>
<evidence type="ECO:0000313" key="6">
    <source>
        <dbReference type="EMBL" id="CAG7646242.1"/>
    </source>
</evidence>